<name>A0A1T4T2D9_9HYPH</name>
<dbReference type="RefSeq" id="WP_131829967.1">
    <property type="nucleotide sequence ID" value="NZ_FUXL01000017.1"/>
</dbReference>
<dbReference type="EMBL" id="FUXL01000017">
    <property type="protein sequence ID" value="SKA34577.1"/>
    <property type="molecule type" value="Genomic_DNA"/>
</dbReference>
<evidence type="ECO:0000313" key="1">
    <source>
        <dbReference type="EMBL" id="SKA34577.1"/>
    </source>
</evidence>
<gene>
    <name evidence="1" type="ORF">SAMN05428963_11767</name>
</gene>
<sequence length="70" mass="7225">MSEGACPPARSCIPNGSHRLNPTAGELLAGLCEVGMLAGLDCIGSVYDACIKHVYEVGGCEALRLAHLNV</sequence>
<dbReference type="AlphaFoldDB" id="A0A1T4T2D9"/>
<keyword evidence="2" id="KW-1185">Reference proteome</keyword>
<proteinExistence type="predicted"/>
<dbReference type="OrthoDB" id="6169313at2"/>
<organism evidence="1 2">
    <name type="scientific">Consotaella salsifontis</name>
    <dbReference type="NCBI Taxonomy" id="1365950"/>
    <lineage>
        <taxon>Bacteria</taxon>
        <taxon>Pseudomonadati</taxon>
        <taxon>Pseudomonadota</taxon>
        <taxon>Alphaproteobacteria</taxon>
        <taxon>Hyphomicrobiales</taxon>
        <taxon>Aurantimonadaceae</taxon>
        <taxon>Consotaella</taxon>
    </lineage>
</organism>
<evidence type="ECO:0000313" key="2">
    <source>
        <dbReference type="Proteomes" id="UP000190135"/>
    </source>
</evidence>
<dbReference type="Proteomes" id="UP000190135">
    <property type="component" value="Unassembled WGS sequence"/>
</dbReference>
<reference evidence="1 2" key="1">
    <citation type="submission" date="2017-02" db="EMBL/GenBank/DDBJ databases">
        <authorList>
            <person name="Peterson S.W."/>
        </authorList>
    </citation>
    <scope>NUCLEOTIDE SEQUENCE [LARGE SCALE GENOMIC DNA]</scope>
    <source>
        <strain evidence="1 2">USBA 369</strain>
    </source>
</reference>
<accession>A0A1T4T2D9</accession>
<protein>
    <submittedName>
        <fullName evidence="1">Uncharacterized protein</fullName>
    </submittedName>
</protein>